<comment type="caution">
    <text evidence="2">The sequence shown here is derived from an EMBL/GenBank/DDBJ whole genome shotgun (WGS) entry which is preliminary data.</text>
</comment>
<name>A0A0F8Z5U4_9ZZZZ</name>
<sequence length="135" mass="15216">METKGLPTQEYHCDKDGPFDIHLTFAEDVPATSLCPACGSSGRHVLRAPAAKFEYTWNDQANEARRTPYTQAKAQSWNSYHEQRDMGARLEKPTEESIQTAAAAIDHSESHPKPPAHIQQRDFLRKQIKTQKTPA</sequence>
<accession>A0A0F8Z5U4</accession>
<protein>
    <submittedName>
        <fullName evidence="2">Uncharacterized protein</fullName>
    </submittedName>
</protein>
<dbReference type="EMBL" id="LAZR01053163">
    <property type="protein sequence ID" value="KKK81350.1"/>
    <property type="molecule type" value="Genomic_DNA"/>
</dbReference>
<gene>
    <name evidence="2" type="ORF">LCGC14_2814370</name>
</gene>
<feature type="compositionally biased region" description="Polar residues" evidence="1">
    <location>
        <begin position="68"/>
        <end position="80"/>
    </location>
</feature>
<evidence type="ECO:0000256" key="1">
    <source>
        <dbReference type="SAM" id="MobiDB-lite"/>
    </source>
</evidence>
<dbReference type="AlphaFoldDB" id="A0A0F8Z5U4"/>
<feature type="compositionally biased region" description="Basic and acidic residues" evidence="1">
    <location>
        <begin position="81"/>
        <end position="95"/>
    </location>
</feature>
<evidence type="ECO:0000313" key="2">
    <source>
        <dbReference type="EMBL" id="KKK81350.1"/>
    </source>
</evidence>
<feature type="region of interest" description="Disordered" evidence="1">
    <location>
        <begin position="61"/>
        <end position="120"/>
    </location>
</feature>
<proteinExistence type="predicted"/>
<organism evidence="2">
    <name type="scientific">marine sediment metagenome</name>
    <dbReference type="NCBI Taxonomy" id="412755"/>
    <lineage>
        <taxon>unclassified sequences</taxon>
        <taxon>metagenomes</taxon>
        <taxon>ecological metagenomes</taxon>
    </lineage>
</organism>
<reference evidence="2" key="1">
    <citation type="journal article" date="2015" name="Nature">
        <title>Complex archaea that bridge the gap between prokaryotes and eukaryotes.</title>
        <authorList>
            <person name="Spang A."/>
            <person name="Saw J.H."/>
            <person name="Jorgensen S.L."/>
            <person name="Zaremba-Niedzwiedzka K."/>
            <person name="Martijn J."/>
            <person name="Lind A.E."/>
            <person name="van Eijk R."/>
            <person name="Schleper C."/>
            <person name="Guy L."/>
            <person name="Ettema T.J."/>
        </authorList>
    </citation>
    <scope>NUCLEOTIDE SEQUENCE</scope>
</reference>